<evidence type="ECO:0000313" key="3">
    <source>
        <dbReference type="EMBL" id="RDX69457.1"/>
    </source>
</evidence>
<feature type="compositionally biased region" description="Basic and acidic residues" evidence="1">
    <location>
        <begin position="344"/>
        <end position="353"/>
    </location>
</feature>
<reference evidence="3" key="1">
    <citation type="submission" date="2018-05" db="EMBL/GenBank/DDBJ databases">
        <title>Draft genome of Mucuna pruriens seed.</title>
        <authorList>
            <person name="Nnadi N.E."/>
            <person name="Vos R."/>
            <person name="Hasami M.H."/>
            <person name="Devisetty U.K."/>
            <person name="Aguiy J.C."/>
        </authorList>
    </citation>
    <scope>NUCLEOTIDE SEQUENCE [LARGE SCALE GENOMIC DNA]</scope>
    <source>
        <strain evidence="3">JCA_2017</strain>
    </source>
</reference>
<feature type="compositionally biased region" description="Basic and acidic residues" evidence="1">
    <location>
        <begin position="182"/>
        <end position="191"/>
    </location>
</feature>
<dbReference type="PANTHER" id="PTHR33223">
    <property type="entry name" value="CCHC-TYPE DOMAIN-CONTAINING PROTEIN"/>
    <property type="match status" value="1"/>
</dbReference>
<sequence length="353" mass="40213">MVEPFDGSQDPHAHLQAFQAQMYISEGDDKLSCKLFPGTLKGVAMQWMATLPPRTIRTFSDLANAFTSQFAANKKKQLEVADLFDIRQAKEEGLKSYLARFNTATVRVNDPDQKFFIKAFQKGLRASPFSDSLALKRPSSMAEIRARAEKHIEVEEDQAERIVEEQAQSRKNEGRVTMPKTETSRRTEITHKDKHFTPLNEKRAQILREICHTRLPRFPPTSDGRMIVRLVRLPPHHGALNRSLLDLENPNRAAHPGGKAKSIRQYEETVDTGRGKQRQKTKSVKAEQPDPTQRSHLNHCWGSTSTFPKTQPAKKRSSDRVDRSECHPAGKTGIRAGHYLYKKGLQEARNRER</sequence>
<feature type="compositionally biased region" description="Basic and acidic residues" evidence="1">
    <location>
        <begin position="164"/>
        <end position="174"/>
    </location>
</feature>
<proteinExistence type="predicted"/>
<feature type="compositionally biased region" description="Basic and acidic residues" evidence="1">
    <location>
        <begin position="316"/>
        <end position="328"/>
    </location>
</feature>
<feature type="region of interest" description="Disordered" evidence="1">
    <location>
        <begin position="164"/>
        <end position="195"/>
    </location>
</feature>
<evidence type="ECO:0000259" key="2">
    <source>
        <dbReference type="Pfam" id="PF03732"/>
    </source>
</evidence>
<keyword evidence="4" id="KW-1185">Reference proteome</keyword>
<protein>
    <recommendedName>
        <fullName evidence="2">Retrotransposon gag domain-containing protein</fullName>
    </recommendedName>
</protein>
<dbReference type="PANTHER" id="PTHR33223:SF10">
    <property type="entry name" value="AMINOTRANSFERASE-LIKE PLANT MOBILE DOMAIN-CONTAINING PROTEIN"/>
    <property type="match status" value="1"/>
</dbReference>
<feature type="compositionally biased region" description="Polar residues" evidence="1">
    <location>
        <begin position="290"/>
        <end position="309"/>
    </location>
</feature>
<dbReference type="OrthoDB" id="686606at2759"/>
<accession>A0A371ETT9</accession>
<evidence type="ECO:0000256" key="1">
    <source>
        <dbReference type="SAM" id="MobiDB-lite"/>
    </source>
</evidence>
<dbReference type="EMBL" id="QJKJ01012103">
    <property type="protein sequence ID" value="RDX69457.1"/>
    <property type="molecule type" value="Genomic_DNA"/>
</dbReference>
<dbReference type="Pfam" id="PF03732">
    <property type="entry name" value="Retrotrans_gag"/>
    <property type="match status" value="1"/>
</dbReference>
<feature type="region of interest" description="Disordered" evidence="1">
    <location>
        <begin position="242"/>
        <end position="353"/>
    </location>
</feature>
<dbReference type="InterPro" id="IPR005162">
    <property type="entry name" value="Retrotrans_gag_dom"/>
</dbReference>
<name>A0A371ETT9_MUCPR</name>
<feature type="domain" description="Retrotransposon gag" evidence="2">
    <location>
        <begin position="34"/>
        <end position="125"/>
    </location>
</feature>
<dbReference type="AlphaFoldDB" id="A0A371ETT9"/>
<feature type="compositionally biased region" description="Basic and acidic residues" evidence="1">
    <location>
        <begin position="264"/>
        <end position="274"/>
    </location>
</feature>
<comment type="caution">
    <text evidence="3">The sequence shown here is derived from an EMBL/GenBank/DDBJ whole genome shotgun (WGS) entry which is preliminary data.</text>
</comment>
<feature type="non-terminal residue" evidence="3">
    <location>
        <position position="1"/>
    </location>
</feature>
<gene>
    <name evidence="3" type="ORF">CR513_51431</name>
</gene>
<dbReference type="Proteomes" id="UP000257109">
    <property type="component" value="Unassembled WGS sequence"/>
</dbReference>
<organism evidence="3 4">
    <name type="scientific">Mucuna pruriens</name>
    <name type="common">Velvet bean</name>
    <name type="synonym">Dolichos pruriens</name>
    <dbReference type="NCBI Taxonomy" id="157652"/>
    <lineage>
        <taxon>Eukaryota</taxon>
        <taxon>Viridiplantae</taxon>
        <taxon>Streptophyta</taxon>
        <taxon>Embryophyta</taxon>
        <taxon>Tracheophyta</taxon>
        <taxon>Spermatophyta</taxon>
        <taxon>Magnoliopsida</taxon>
        <taxon>eudicotyledons</taxon>
        <taxon>Gunneridae</taxon>
        <taxon>Pentapetalae</taxon>
        <taxon>rosids</taxon>
        <taxon>fabids</taxon>
        <taxon>Fabales</taxon>
        <taxon>Fabaceae</taxon>
        <taxon>Papilionoideae</taxon>
        <taxon>50 kb inversion clade</taxon>
        <taxon>NPAAA clade</taxon>
        <taxon>indigoferoid/millettioid clade</taxon>
        <taxon>Phaseoleae</taxon>
        <taxon>Mucuna</taxon>
    </lineage>
</organism>
<evidence type="ECO:0000313" key="4">
    <source>
        <dbReference type="Proteomes" id="UP000257109"/>
    </source>
</evidence>